<accession>A0AAF0PWD0</accession>
<evidence type="ECO:0000256" key="3">
    <source>
        <dbReference type="ARBA" id="ARBA00022989"/>
    </source>
</evidence>
<dbReference type="PANTHER" id="PTHR23291:SF93">
    <property type="entry name" value="BAX INHIBITOR 1-LIKE"/>
    <property type="match status" value="1"/>
</dbReference>
<organism evidence="6 7">
    <name type="scientific">Solanum verrucosum</name>
    <dbReference type="NCBI Taxonomy" id="315347"/>
    <lineage>
        <taxon>Eukaryota</taxon>
        <taxon>Viridiplantae</taxon>
        <taxon>Streptophyta</taxon>
        <taxon>Embryophyta</taxon>
        <taxon>Tracheophyta</taxon>
        <taxon>Spermatophyta</taxon>
        <taxon>Magnoliopsida</taxon>
        <taxon>eudicotyledons</taxon>
        <taxon>Gunneridae</taxon>
        <taxon>Pentapetalae</taxon>
        <taxon>asterids</taxon>
        <taxon>lamiids</taxon>
        <taxon>Solanales</taxon>
        <taxon>Solanaceae</taxon>
        <taxon>Solanoideae</taxon>
        <taxon>Solaneae</taxon>
        <taxon>Solanum</taxon>
    </lineage>
</organism>
<dbReference type="GO" id="GO:0016020">
    <property type="term" value="C:membrane"/>
    <property type="evidence" value="ECO:0007669"/>
    <property type="project" value="UniProtKB-SubCell"/>
</dbReference>
<dbReference type="Proteomes" id="UP001234989">
    <property type="component" value="Chromosome 1"/>
</dbReference>
<feature type="transmembrane region" description="Helical" evidence="5">
    <location>
        <begin position="337"/>
        <end position="355"/>
    </location>
</feature>
<feature type="transmembrane region" description="Helical" evidence="5">
    <location>
        <begin position="283"/>
        <end position="305"/>
    </location>
</feature>
<feature type="transmembrane region" description="Helical" evidence="5">
    <location>
        <begin position="361"/>
        <end position="379"/>
    </location>
</feature>
<feature type="transmembrane region" description="Helical" evidence="5">
    <location>
        <begin position="86"/>
        <end position="108"/>
    </location>
</feature>
<keyword evidence="2 5" id="KW-0812">Transmembrane</keyword>
<gene>
    <name evidence="6" type="ORF">MTR67_004520</name>
</gene>
<name>A0AAF0PWD0_SOLVR</name>
<evidence type="ECO:0000256" key="4">
    <source>
        <dbReference type="ARBA" id="ARBA00023136"/>
    </source>
</evidence>
<feature type="transmembrane region" description="Helical" evidence="5">
    <location>
        <begin position="114"/>
        <end position="133"/>
    </location>
</feature>
<feature type="transmembrane region" description="Helical" evidence="5">
    <location>
        <begin position="311"/>
        <end position="330"/>
    </location>
</feature>
<feature type="transmembrane region" description="Helical" evidence="5">
    <location>
        <begin position="204"/>
        <end position="226"/>
    </location>
</feature>
<feature type="transmembrane region" description="Helical" evidence="5">
    <location>
        <begin position="35"/>
        <end position="55"/>
    </location>
</feature>
<feature type="transmembrane region" description="Helical" evidence="5">
    <location>
        <begin position="61"/>
        <end position="77"/>
    </location>
</feature>
<feature type="transmembrane region" description="Helical" evidence="5">
    <location>
        <begin position="140"/>
        <end position="160"/>
    </location>
</feature>
<evidence type="ECO:0000256" key="5">
    <source>
        <dbReference type="SAM" id="Phobius"/>
    </source>
</evidence>
<evidence type="ECO:0000256" key="1">
    <source>
        <dbReference type="ARBA" id="ARBA00004141"/>
    </source>
</evidence>
<comment type="subcellular location">
    <subcellularLocation>
        <location evidence="1">Membrane</location>
        <topology evidence="1">Multi-pass membrane protein</topology>
    </subcellularLocation>
</comment>
<evidence type="ECO:0000313" key="6">
    <source>
        <dbReference type="EMBL" id="WMV11135.1"/>
    </source>
</evidence>
<evidence type="ECO:0000256" key="2">
    <source>
        <dbReference type="ARBA" id="ARBA00022692"/>
    </source>
</evidence>
<evidence type="ECO:0000313" key="7">
    <source>
        <dbReference type="Proteomes" id="UP001234989"/>
    </source>
</evidence>
<dbReference type="PANTHER" id="PTHR23291">
    <property type="entry name" value="BAX INHIBITOR-RELATED"/>
    <property type="match status" value="1"/>
</dbReference>
<dbReference type="InterPro" id="IPR006214">
    <property type="entry name" value="Bax_inhibitor_1-related"/>
</dbReference>
<keyword evidence="4 5" id="KW-0472">Membrane</keyword>
<feature type="transmembrane region" description="Helical" evidence="5">
    <location>
        <begin position="232"/>
        <end position="253"/>
    </location>
</feature>
<protein>
    <submittedName>
        <fullName evidence="6">Uncharacterized protein</fullName>
    </submittedName>
</protein>
<feature type="transmembrane region" description="Helical" evidence="5">
    <location>
        <begin position="391"/>
        <end position="412"/>
    </location>
</feature>
<dbReference type="EMBL" id="CP133612">
    <property type="protein sequence ID" value="WMV11135.1"/>
    <property type="molecule type" value="Genomic_DNA"/>
</dbReference>
<dbReference type="AlphaFoldDB" id="A0AAF0PWD0"/>
<proteinExistence type="predicted"/>
<keyword evidence="3 5" id="KW-1133">Transmembrane helix</keyword>
<sequence>MKNAVKAYFERNWNREDMTNPDEIPLRAHESLKRVYLTLFCAMLTASFGSILHLIWEAGGLFTVLSSVASLLCLYLTSPWSVKKRVLLLMIAAFSFGASIGIFTKYLFEIDQDIFVSILSAAAIGFGTFWFGALLSRLRAILYTGCLLHSHAFMLSWLVITSDMIFVGYSVQWTLKVFAVLAMFMGYFVIYSQEIVYNSLSEDVNFVNCTFTVFFNLPAIVVHVARLELIEVYLTLFLAILATAFGSYLHLIWETGGMLSIMKCGTSLLWLYRTPQQRVLARLLYLMDVAICFGASVGLFTKYFFEIDQSAVIRFLLGAAIVFGCFSIAAKVHRERSHIYITSLINTGILILLWFDVSQWTLKVYVLLAFFMGYLVLYSQEILYDARFGEINFANCAFTIFFCLPAIVVHSVRLCLGANIEQHRQN</sequence>
<feature type="transmembrane region" description="Helical" evidence="5">
    <location>
        <begin position="172"/>
        <end position="192"/>
    </location>
</feature>
<keyword evidence="7" id="KW-1185">Reference proteome</keyword>
<reference evidence="6" key="1">
    <citation type="submission" date="2023-08" db="EMBL/GenBank/DDBJ databases">
        <title>A de novo genome assembly of Solanum verrucosum Schlechtendal, a Mexican diploid species geographically isolated from the other diploid A-genome species in potato relatives.</title>
        <authorList>
            <person name="Hosaka K."/>
        </authorList>
    </citation>
    <scope>NUCLEOTIDE SEQUENCE</scope>
    <source>
        <tissue evidence="6">Young leaves</tissue>
    </source>
</reference>